<keyword evidence="4" id="KW-0969">Cilium</keyword>
<dbReference type="Gene3D" id="1.20.1330.10">
    <property type="entry name" value="f41 fragment of flagellin, N-terminal domain"/>
    <property type="match status" value="1"/>
</dbReference>
<dbReference type="Gene3D" id="6.10.10.10">
    <property type="entry name" value="Flagellar export chaperone, C-terminal domain"/>
    <property type="match status" value="1"/>
</dbReference>
<dbReference type="Proteomes" id="UP000322726">
    <property type="component" value="Chromosome"/>
</dbReference>
<comment type="similarity">
    <text evidence="1 3">Belongs to the bacterial flagellin family.</text>
</comment>
<dbReference type="GO" id="GO:0005198">
    <property type="term" value="F:structural molecule activity"/>
    <property type="evidence" value="ECO:0007669"/>
    <property type="project" value="UniProtKB-UniRule"/>
</dbReference>
<dbReference type="PRINTS" id="PR00207">
    <property type="entry name" value="FLAGELLIN"/>
</dbReference>
<sequence length="275" mass="29148">MQINGNNPIINNDIYLNANQALNRIATGIEINQASDDASSLAIADNLLAQSNGYSQAIENTNSAIAASQITDGALNSQSNILDDIKQKLTQAATDTTSDEGREAILKDIQGQLKAFDNIAQSTNYNGQNLLQASSEDSSASSDLQYQSGIEGQDLIEQSGIQSNTEGLGLSDLLNQDISSFSSADARAYLEDIDNAIDGLNDFRGEVGSTVNQLQSANNTLLTQEASTLQAASVFNTDYAAESANFSKQNILSQIGAFVQAQGNPNQDVVTRLLS</sequence>
<dbReference type="Pfam" id="PF00669">
    <property type="entry name" value="Flagellin_N"/>
    <property type="match status" value="1"/>
</dbReference>
<keyword evidence="4" id="KW-0966">Cell projection</keyword>
<dbReference type="PANTHER" id="PTHR42792">
    <property type="entry name" value="FLAGELLIN"/>
    <property type="match status" value="1"/>
</dbReference>
<evidence type="ECO:0000256" key="3">
    <source>
        <dbReference type="RuleBase" id="RU362073"/>
    </source>
</evidence>
<evidence type="ECO:0000313" key="5">
    <source>
        <dbReference type="Proteomes" id="UP000322726"/>
    </source>
</evidence>
<keyword evidence="5" id="KW-1185">Reference proteome</keyword>
<reference evidence="4" key="1">
    <citation type="submission" date="2019-09" db="EMBL/GenBank/DDBJ databases">
        <title>Complete genome sequencing of four Arcobacter species reveals a diverse suite of mobile elements.</title>
        <authorList>
            <person name="Miller W.G."/>
            <person name="Yee E."/>
            <person name="Bono J.L."/>
        </authorList>
    </citation>
    <scope>NUCLEOTIDE SEQUENCE [LARGE SCALE GENOMIC DNA]</scope>
    <source>
        <strain evidence="4">LMG 26638</strain>
    </source>
</reference>
<dbReference type="GO" id="GO:0009288">
    <property type="term" value="C:bacterial-type flagellum"/>
    <property type="evidence" value="ECO:0007669"/>
    <property type="project" value="UniProtKB-SubCell"/>
</dbReference>
<proteinExistence type="inferred from homology"/>
<dbReference type="InterPro" id="IPR001492">
    <property type="entry name" value="Flagellin"/>
</dbReference>
<keyword evidence="3" id="KW-0964">Secreted</keyword>
<dbReference type="InterPro" id="IPR046358">
    <property type="entry name" value="Flagellin_C"/>
</dbReference>
<evidence type="ECO:0000313" key="4">
    <source>
        <dbReference type="EMBL" id="QEP34419.1"/>
    </source>
</evidence>
<dbReference type="InterPro" id="IPR042187">
    <property type="entry name" value="Flagellin_C_sub2"/>
</dbReference>
<keyword evidence="4" id="KW-0282">Flagellum</keyword>
<dbReference type="PANTHER" id="PTHR42792:SF2">
    <property type="entry name" value="FLAGELLIN"/>
    <property type="match status" value="1"/>
</dbReference>
<name>A0A5C2H7W1_9BACT</name>
<comment type="subcellular location">
    <subcellularLocation>
        <location evidence="3">Secreted</location>
    </subcellularLocation>
    <subcellularLocation>
        <location evidence="3">Bacterial flagellum</location>
    </subcellularLocation>
</comment>
<evidence type="ECO:0000256" key="1">
    <source>
        <dbReference type="ARBA" id="ARBA00005709"/>
    </source>
</evidence>
<gene>
    <name evidence="4" type="ORF">APAC_1302</name>
</gene>
<dbReference type="GO" id="GO:0005576">
    <property type="term" value="C:extracellular region"/>
    <property type="evidence" value="ECO:0007669"/>
    <property type="project" value="UniProtKB-SubCell"/>
</dbReference>
<dbReference type="Pfam" id="PF00700">
    <property type="entry name" value="Flagellin_C"/>
    <property type="match status" value="1"/>
</dbReference>
<reference evidence="4" key="2">
    <citation type="submission" date="2019-09" db="EMBL/GenBank/DDBJ databases">
        <title>Taxonomic note: a critical rebuttal of the proposed division of the genus Arcobacter into six genera, emended descriptions of Arcobacter anaerophilus and the genus Arcobacter, and an assessment of genus-level boundaries for Epsilonproteobacteria using in silico genomic comparator tools.</title>
        <authorList>
            <person name="On S.L.W."/>
            <person name="Miller W.G."/>
            <person name="Biggs P."/>
            <person name="Cornelius A."/>
            <person name="Vandamme P."/>
        </authorList>
    </citation>
    <scope>NUCLEOTIDE SEQUENCE [LARGE SCALE GENOMIC DNA]</scope>
    <source>
        <strain evidence="4">LMG 26638</strain>
    </source>
</reference>
<dbReference type="AlphaFoldDB" id="A0A5C2H7W1"/>
<dbReference type="InterPro" id="IPR001029">
    <property type="entry name" value="Flagellin_N"/>
</dbReference>
<dbReference type="SUPFAM" id="SSF64518">
    <property type="entry name" value="Phase 1 flagellin"/>
    <property type="match status" value="1"/>
</dbReference>
<dbReference type="RefSeq" id="WP_170170131.1">
    <property type="nucleotide sequence ID" value="NZ_BMEF01000027.1"/>
</dbReference>
<dbReference type="EMBL" id="CP035928">
    <property type="protein sequence ID" value="QEP34419.1"/>
    <property type="molecule type" value="Genomic_DNA"/>
</dbReference>
<comment type="function">
    <text evidence="3">Flagellin is the subunit protein which polymerizes to form the filaments of bacterial flagella.</text>
</comment>
<accession>A0A5C2H7W1</accession>
<protein>
    <recommendedName>
        <fullName evidence="3">Flagellin</fullName>
    </recommendedName>
</protein>
<organism evidence="4 5">
    <name type="scientific">Malaciobacter pacificus</name>
    <dbReference type="NCBI Taxonomy" id="1080223"/>
    <lineage>
        <taxon>Bacteria</taxon>
        <taxon>Pseudomonadati</taxon>
        <taxon>Campylobacterota</taxon>
        <taxon>Epsilonproteobacteria</taxon>
        <taxon>Campylobacterales</taxon>
        <taxon>Arcobacteraceae</taxon>
        <taxon>Malaciobacter</taxon>
    </lineage>
</organism>
<evidence type="ECO:0000256" key="2">
    <source>
        <dbReference type="ARBA" id="ARBA00023143"/>
    </source>
</evidence>
<keyword evidence="2 3" id="KW-0975">Bacterial flagellum</keyword>
<dbReference type="KEGG" id="apai:APAC_1302"/>